<dbReference type="AlphaFoldDB" id="A0A7K0BUK8"/>
<evidence type="ECO:0000256" key="2">
    <source>
        <dbReference type="ARBA" id="ARBA00022617"/>
    </source>
</evidence>
<dbReference type="SUPFAM" id="SSF56014">
    <property type="entry name" value="Nitrite and sulphite reductase 4Fe-4S domain-like"/>
    <property type="match status" value="2"/>
</dbReference>
<evidence type="ECO:0000256" key="5">
    <source>
        <dbReference type="ARBA" id="ARBA00023004"/>
    </source>
</evidence>
<dbReference type="Gene3D" id="3.90.480.10">
    <property type="entry name" value="Sulfite Reductase Hemoprotein,Domain 2"/>
    <property type="match status" value="1"/>
</dbReference>
<evidence type="ECO:0000256" key="4">
    <source>
        <dbReference type="ARBA" id="ARBA00023002"/>
    </source>
</evidence>
<dbReference type="EMBL" id="WEGH01000002">
    <property type="protein sequence ID" value="MQY04736.1"/>
    <property type="molecule type" value="Genomic_DNA"/>
</dbReference>
<dbReference type="PANTHER" id="PTHR32439:SF9">
    <property type="entry name" value="BLR3264 PROTEIN"/>
    <property type="match status" value="1"/>
</dbReference>
<evidence type="ECO:0000313" key="7">
    <source>
        <dbReference type="EMBL" id="MQY04736.1"/>
    </source>
</evidence>
<sequence>MLADACAELGDGALELTSRGNVQIRGLAPGAEVELGERLRAGGLLPSASHETVRNIAASVLSGRDGRGLVDVRPLVSALDAGLCADPELAGLSGRFLFVVDDGRGDVIAMRGDVGLYAVGADEFALVLGGSDTGVRVGGEDAVGVALRAARAFLAVRDGEWRLTEWSDPVGRLAGLLPEASAEVIEVPRVPAKPALGVVEQVDGRFALHGIVPFGRLEPGPLRDAPGLVVTPWRTVVITDLTDVSHSHGLVTGSGSSWDGLTACAGRPGCAKSLTDVRADAARARAASGAGLPVHWSGCDRQCGRPASAHVAVVATADGYQVRRGDQVRAPGHDLTATAAAVARARESE</sequence>
<dbReference type="InterPro" id="IPR036136">
    <property type="entry name" value="Nit/Sulf_reduc_fer-like_dom_sf"/>
</dbReference>
<keyword evidence="5" id="KW-0408">Iron</keyword>
<dbReference type="GO" id="GO:0051539">
    <property type="term" value="F:4 iron, 4 sulfur cluster binding"/>
    <property type="evidence" value="ECO:0007669"/>
    <property type="project" value="UniProtKB-KW"/>
</dbReference>
<dbReference type="SUPFAM" id="SSF55124">
    <property type="entry name" value="Nitrite/Sulfite reductase N-terminal domain-like"/>
    <property type="match status" value="2"/>
</dbReference>
<accession>A0A7K0BUK8</accession>
<dbReference type="Gene3D" id="3.30.413.10">
    <property type="entry name" value="Sulfite Reductase Hemoprotein, domain 1"/>
    <property type="match status" value="2"/>
</dbReference>
<dbReference type="GO" id="GO:0016491">
    <property type="term" value="F:oxidoreductase activity"/>
    <property type="evidence" value="ECO:0007669"/>
    <property type="project" value="UniProtKB-KW"/>
</dbReference>
<comment type="caution">
    <text evidence="7">The sequence shown here is derived from an EMBL/GenBank/DDBJ whole genome shotgun (WGS) entry which is preliminary data.</text>
</comment>
<dbReference type="InterPro" id="IPR051329">
    <property type="entry name" value="NIR_SIR_4Fe-4S"/>
</dbReference>
<dbReference type="InterPro" id="IPR045854">
    <property type="entry name" value="NO2/SO3_Rdtase_4Fe4S_sf"/>
</dbReference>
<protein>
    <recommendedName>
        <fullName evidence="9">Precorrin-3B synthase</fullName>
    </recommendedName>
</protein>
<gene>
    <name evidence="7" type="ORF">ACRB68_27980</name>
</gene>
<evidence type="ECO:0000256" key="1">
    <source>
        <dbReference type="ARBA" id="ARBA00022485"/>
    </source>
</evidence>
<evidence type="ECO:0000256" key="3">
    <source>
        <dbReference type="ARBA" id="ARBA00022723"/>
    </source>
</evidence>
<dbReference type="GO" id="GO:0046872">
    <property type="term" value="F:metal ion binding"/>
    <property type="evidence" value="ECO:0007669"/>
    <property type="project" value="UniProtKB-KW"/>
</dbReference>
<dbReference type="Proteomes" id="UP000487268">
    <property type="component" value="Unassembled WGS sequence"/>
</dbReference>
<evidence type="ECO:0000256" key="6">
    <source>
        <dbReference type="ARBA" id="ARBA00023014"/>
    </source>
</evidence>
<keyword evidence="1" id="KW-0004">4Fe-4S</keyword>
<organism evidence="7 8">
    <name type="scientific">Actinomadura macrotermitis</name>
    <dbReference type="NCBI Taxonomy" id="2585200"/>
    <lineage>
        <taxon>Bacteria</taxon>
        <taxon>Bacillati</taxon>
        <taxon>Actinomycetota</taxon>
        <taxon>Actinomycetes</taxon>
        <taxon>Streptosporangiales</taxon>
        <taxon>Thermomonosporaceae</taxon>
        <taxon>Actinomadura</taxon>
    </lineage>
</organism>
<keyword evidence="3" id="KW-0479">Metal-binding</keyword>
<keyword evidence="6" id="KW-0411">Iron-sulfur</keyword>
<keyword evidence="8" id="KW-1185">Reference proteome</keyword>
<keyword evidence="4" id="KW-0560">Oxidoreductase</keyword>
<name>A0A7K0BUK8_9ACTN</name>
<evidence type="ECO:0000313" key="8">
    <source>
        <dbReference type="Proteomes" id="UP000487268"/>
    </source>
</evidence>
<evidence type="ECO:0008006" key="9">
    <source>
        <dbReference type="Google" id="ProtNLM"/>
    </source>
</evidence>
<reference evidence="7 8" key="1">
    <citation type="submission" date="2019-10" db="EMBL/GenBank/DDBJ databases">
        <title>Actinomadura rubteroloni sp. nov. and Actinomadura macrotermitis sp. nov., isolated from the gut of fungus growing-termite Macrotermes natalensis.</title>
        <authorList>
            <person name="Benndorf R."/>
            <person name="Martin K."/>
            <person name="Kuefner M."/>
            <person name="De Beer W."/>
            <person name="Kaster A.-K."/>
            <person name="Vollmers J."/>
            <person name="Poulsen M."/>
            <person name="Beemelmanns C."/>
        </authorList>
    </citation>
    <scope>NUCLEOTIDE SEQUENCE [LARGE SCALE GENOMIC DNA]</scope>
    <source>
        <strain evidence="7 8">RB68</strain>
    </source>
</reference>
<dbReference type="PANTHER" id="PTHR32439">
    <property type="entry name" value="FERREDOXIN--NITRITE REDUCTASE, CHLOROPLASTIC"/>
    <property type="match status" value="1"/>
</dbReference>
<keyword evidence="2" id="KW-0349">Heme</keyword>
<proteinExistence type="predicted"/>